<keyword evidence="2" id="KW-1133">Transmembrane helix</keyword>
<feature type="region of interest" description="Disordered" evidence="1">
    <location>
        <begin position="78"/>
        <end position="108"/>
    </location>
</feature>
<dbReference type="AlphaFoldDB" id="A0AAD7GNV8"/>
<gene>
    <name evidence="3" type="ORF">B0H17DRAFT_1051447</name>
</gene>
<sequence>MGEAEQLGFPAINIELMLWGTSWDESVYKGTRQFHQAKGFDPDSQDVARELGYPLYAISKEPHGTFAHVEEIWDEPSEFRKVPDSEPLQEAARRESGPDPSPAQKGAHPLNNAVMDVLPNHWNIIFGMQFTLIVTLGALWLCDRFH</sequence>
<protein>
    <submittedName>
        <fullName evidence="3">Uncharacterized protein</fullName>
    </submittedName>
</protein>
<keyword evidence="2" id="KW-0472">Membrane</keyword>
<feature type="transmembrane region" description="Helical" evidence="2">
    <location>
        <begin position="122"/>
        <end position="142"/>
    </location>
</feature>
<name>A0AAD7GNV8_MYCRO</name>
<keyword evidence="4" id="KW-1185">Reference proteome</keyword>
<evidence type="ECO:0000256" key="2">
    <source>
        <dbReference type="SAM" id="Phobius"/>
    </source>
</evidence>
<dbReference type="Proteomes" id="UP001221757">
    <property type="component" value="Unassembled WGS sequence"/>
</dbReference>
<dbReference type="EMBL" id="JARKIE010000028">
    <property type="protein sequence ID" value="KAJ7697867.1"/>
    <property type="molecule type" value="Genomic_DNA"/>
</dbReference>
<comment type="caution">
    <text evidence="3">The sequence shown here is derived from an EMBL/GenBank/DDBJ whole genome shotgun (WGS) entry which is preliminary data.</text>
</comment>
<evidence type="ECO:0000313" key="4">
    <source>
        <dbReference type="Proteomes" id="UP001221757"/>
    </source>
</evidence>
<accession>A0AAD7GNV8</accession>
<organism evidence="3 4">
    <name type="scientific">Mycena rosella</name>
    <name type="common">Pink bonnet</name>
    <name type="synonym">Agaricus rosellus</name>
    <dbReference type="NCBI Taxonomy" id="1033263"/>
    <lineage>
        <taxon>Eukaryota</taxon>
        <taxon>Fungi</taxon>
        <taxon>Dikarya</taxon>
        <taxon>Basidiomycota</taxon>
        <taxon>Agaricomycotina</taxon>
        <taxon>Agaricomycetes</taxon>
        <taxon>Agaricomycetidae</taxon>
        <taxon>Agaricales</taxon>
        <taxon>Marasmiineae</taxon>
        <taxon>Mycenaceae</taxon>
        <taxon>Mycena</taxon>
    </lineage>
</organism>
<evidence type="ECO:0000256" key="1">
    <source>
        <dbReference type="SAM" id="MobiDB-lite"/>
    </source>
</evidence>
<reference evidence="3" key="1">
    <citation type="submission" date="2023-03" db="EMBL/GenBank/DDBJ databases">
        <title>Massive genome expansion in bonnet fungi (Mycena s.s.) driven by repeated elements and novel gene families across ecological guilds.</title>
        <authorList>
            <consortium name="Lawrence Berkeley National Laboratory"/>
            <person name="Harder C.B."/>
            <person name="Miyauchi S."/>
            <person name="Viragh M."/>
            <person name="Kuo A."/>
            <person name="Thoen E."/>
            <person name="Andreopoulos B."/>
            <person name="Lu D."/>
            <person name="Skrede I."/>
            <person name="Drula E."/>
            <person name="Henrissat B."/>
            <person name="Morin E."/>
            <person name="Kohler A."/>
            <person name="Barry K."/>
            <person name="LaButti K."/>
            <person name="Morin E."/>
            <person name="Salamov A."/>
            <person name="Lipzen A."/>
            <person name="Mereny Z."/>
            <person name="Hegedus B."/>
            <person name="Baldrian P."/>
            <person name="Stursova M."/>
            <person name="Weitz H."/>
            <person name="Taylor A."/>
            <person name="Grigoriev I.V."/>
            <person name="Nagy L.G."/>
            <person name="Martin F."/>
            <person name="Kauserud H."/>
        </authorList>
    </citation>
    <scope>NUCLEOTIDE SEQUENCE</scope>
    <source>
        <strain evidence="3">CBHHK067</strain>
    </source>
</reference>
<keyword evidence="2" id="KW-0812">Transmembrane</keyword>
<proteinExistence type="predicted"/>
<evidence type="ECO:0000313" key="3">
    <source>
        <dbReference type="EMBL" id="KAJ7697867.1"/>
    </source>
</evidence>